<dbReference type="InterPro" id="IPR042112">
    <property type="entry name" value="P_AcTrfase_dom2"/>
</dbReference>
<dbReference type="GO" id="GO:0008959">
    <property type="term" value="F:phosphate acetyltransferase activity"/>
    <property type="evidence" value="ECO:0007669"/>
    <property type="project" value="UniProtKB-EC"/>
</dbReference>
<feature type="domain" description="Phosphate acetyl/butaryl transferase" evidence="9">
    <location>
        <begin position="3"/>
        <end position="328"/>
    </location>
</feature>
<evidence type="ECO:0000256" key="5">
    <source>
        <dbReference type="ARBA" id="ARBA00021528"/>
    </source>
</evidence>
<evidence type="ECO:0000256" key="4">
    <source>
        <dbReference type="ARBA" id="ARBA00012707"/>
    </source>
</evidence>
<dbReference type="PANTHER" id="PTHR43356:SF3">
    <property type="entry name" value="PHOSPHATE ACETYLTRANSFERASE"/>
    <property type="match status" value="1"/>
</dbReference>
<reference evidence="10 11" key="1">
    <citation type="submission" date="2019-03" db="EMBL/GenBank/DDBJ databases">
        <title>Porphyromonas levii Isolated from the Uterus of Dairy Cows.</title>
        <authorList>
            <person name="Francis A.M."/>
        </authorList>
    </citation>
    <scope>NUCLEOTIDE SEQUENCE [LARGE SCALE GENOMIC DNA]</scope>
    <source>
        <strain evidence="10 11">AF5678</strain>
    </source>
</reference>
<evidence type="ECO:0000256" key="8">
    <source>
        <dbReference type="ARBA" id="ARBA00031108"/>
    </source>
</evidence>
<proteinExistence type="inferred from homology"/>
<organism evidence="10 11">
    <name type="scientific">Porphyromonas levii</name>
    <dbReference type="NCBI Taxonomy" id="28114"/>
    <lineage>
        <taxon>Bacteria</taxon>
        <taxon>Pseudomonadati</taxon>
        <taxon>Bacteroidota</taxon>
        <taxon>Bacteroidia</taxon>
        <taxon>Bacteroidales</taxon>
        <taxon>Porphyromonadaceae</taxon>
        <taxon>Porphyromonas</taxon>
    </lineage>
</organism>
<comment type="catalytic activity">
    <reaction evidence="1">
        <text>acetyl-CoA + phosphate = acetyl phosphate + CoA</text>
        <dbReference type="Rhea" id="RHEA:19521"/>
        <dbReference type="ChEBI" id="CHEBI:22191"/>
        <dbReference type="ChEBI" id="CHEBI:43474"/>
        <dbReference type="ChEBI" id="CHEBI:57287"/>
        <dbReference type="ChEBI" id="CHEBI:57288"/>
        <dbReference type="EC" id="2.3.1.8"/>
    </reaction>
</comment>
<evidence type="ECO:0000313" key="10">
    <source>
        <dbReference type="EMBL" id="TFH94700.1"/>
    </source>
</evidence>
<evidence type="ECO:0000259" key="9">
    <source>
        <dbReference type="Pfam" id="PF01515"/>
    </source>
</evidence>
<dbReference type="PANTHER" id="PTHR43356">
    <property type="entry name" value="PHOSPHATE ACETYLTRANSFERASE"/>
    <property type="match status" value="1"/>
</dbReference>
<comment type="pathway">
    <text evidence="2">Metabolic intermediate biosynthesis; acetyl-CoA biosynthesis; acetyl-CoA from acetate: step 2/2.</text>
</comment>
<dbReference type="AlphaFoldDB" id="A0A4Y8WP11"/>
<evidence type="ECO:0000256" key="7">
    <source>
        <dbReference type="ARBA" id="ARBA00023315"/>
    </source>
</evidence>
<dbReference type="Proteomes" id="UP000297225">
    <property type="component" value="Unassembled WGS sequence"/>
</dbReference>
<evidence type="ECO:0000313" key="11">
    <source>
        <dbReference type="Proteomes" id="UP000297225"/>
    </source>
</evidence>
<dbReference type="EC" id="2.3.1.8" evidence="4"/>
<evidence type="ECO:0000256" key="2">
    <source>
        <dbReference type="ARBA" id="ARBA00004989"/>
    </source>
</evidence>
<dbReference type="Gene3D" id="3.40.50.10750">
    <property type="entry name" value="Isocitrate/Isopropylmalate dehydrogenase-like"/>
    <property type="match status" value="1"/>
</dbReference>
<dbReference type="Pfam" id="PF01515">
    <property type="entry name" value="PTA_PTB"/>
    <property type="match status" value="1"/>
</dbReference>
<evidence type="ECO:0000256" key="1">
    <source>
        <dbReference type="ARBA" id="ARBA00000705"/>
    </source>
</evidence>
<dbReference type="InterPro" id="IPR002505">
    <property type="entry name" value="PTA_PTB"/>
</dbReference>
<dbReference type="OrthoDB" id="9805787at2"/>
<dbReference type="NCBIfam" id="TIGR00651">
    <property type="entry name" value="pta"/>
    <property type="match status" value="1"/>
</dbReference>
<evidence type="ECO:0000256" key="6">
    <source>
        <dbReference type="ARBA" id="ARBA00022679"/>
    </source>
</evidence>
<keyword evidence="11" id="KW-1185">Reference proteome</keyword>
<name>A0A4Y8WP11_9PORP</name>
<comment type="caution">
    <text evidence="10">The sequence shown here is derived from an EMBL/GenBank/DDBJ whole genome shotgun (WGS) entry which is preliminary data.</text>
</comment>
<dbReference type="Gene3D" id="3.40.50.10950">
    <property type="match status" value="1"/>
</dbReference>
<protein>
    <recommendedName>
        <fullName evidence="5">Phosphate acetyltransferase</fullName>
        <ecNumber evidence="4">2.3.1.8</ecNumber>
    </recommendedName>
    <alternativeName>
        <fullName evidence="8">Phosphotransacetylase</fullName>
    </alternativeName>
</protein>
<dbReference type="RefSeq" id="WP_018357980.1">
    <property type="nucleotide sequence ID" value="NZ_CP197400.1"/>
</dbReference>
<dbReference type="NCBIfam" id="NF007233">
    <property type="entry name" value="PRK09653.1"/>
    <property type="match status" value="1"/>
</dbReference>
<dbReference type="EMBL" id="SPNC01000094">
    <property type="protein sequence ID" value="TFH94700.1"/>
    <property type="molecule type" value="Genomic_DNA"/>
</dbReference>
<dbReference type="SUPFAM" id="SSF53659">
    <property type="entry name" value="Isocitrate/Isopropylmalate dehydrogenase-like"/>
    <property type="match status" value="1"/>
</dbReference>
<dbReference type="InterPro" id="IPR042113">
    <property type="entry name" value="P_AcTrfase_dom1"/>
</dbReference>
<comment type="similarity">
    <text evidence="3">Belongs to the phosphate acetyltransferase and butyryltransferase family.</text>
</comment>
<dbReference type="InterPro" id="IPR004614">
    <property type="entry name" value="P_AcTrfase"/>
</dbReference>
<dbReference type="InterPro" id="IPR012147">
    <property type="entry name" value="P_Ac_Bu_trans"/>
</dbReference>
<sequence>MQLLEKIVASAKANQRRIVLPEGLEERTLRAADRLIGEGVAEIILIGNPEEIKAKAADLGLIHIAKGATLLCPKSNPKKAEYANILFELRKAKGMTMEEATKLAEDPLYLASLMMKAGDADGEVAGALNTTGNVLRPALQIIKTAPGIKVVSGAFILITKAHQYGQDGIIVCGDCAVMPSPTAEELAQIAVSSAGTAKVLAGIENPKVAMLSFSTKGSAKHENVDKVVEATKIAQGMAPELDLDGELQLDAALDPKTGASKAPGSKVAGAANVLIFPDLQAGNIGYKMVQRLGGAEAIGPILQGIAMPVNDLSRGCSVEDIYYMVAITSNQATAALNK</sequence>
<keyword evidence="6 10" id="KW-0808">Transferase</keyword>
<gene>
    <name evidence="10" type="primary">pta</name>
    <name evidence="10" type="ORF">E4P47_06455</name>
</gene>
<dbReference type="InterPro" id="IPR050500">
    <property type="entry name" value="Phos_Acetyltrans/Butyryltrans"/>
</dbReference>
<keyword evidence="7 10" id="KW-0012">Acyltransferase</keyword>
<dbReference type="PIRSF" id="PIRSF000428">
    <property type="entry name" value="P_Ac_trans"/>
    <property type="match status" value="1"/>
</dbReference>
<evidence type="ECO:0000256" key="3">
    <source>
        <dbReference type="ARBA" id="ARBA00005656"/>
    </source>
</evidence>
<dbReference type="STRING" id="1122973.GCA_000379925_00724"/>
<accession>A0A4Y8WP11</accession>